<evidence type="ECO:0000313" key="2">
    <source>
        <dbReference type="EMBL" id="GAA2687931.1"/>
    </source>
</evidence>
<feature type="region of interest" description="Disordered" evidence="1">
    <location>
        <begin position="59"/>
        <end position="81"/>
    </location>
</feature>
<keyword evidence="3" id="KW-1185">Reference proteome</keyword>
<proteinExistence type="predicted"/>
<dbReference type="EMBL" id="BAAATE010000029">
    <property type="protein sequence ID" value="GAA2687931.1"/>
    <property type="molecule type" value="Genomic_DNA"/>
</dbReference>
<dbReference type="Proteomes" id="UP001501666">
    <property type="component" value="Unassembled WGS sequence"/>
</dbReference>
<name>A0ABP6FCI0_9ACTN</name>
<organism evidence="2 3">
    <name type="scientific">Nonomuraea recticatena</name>
    <dbReference type="NCBI Taxonomy" id="46178"/>
    <lineage>
        <taxon>Bacteria</taxon>
        <taxon>Bacillati</taxon>
        <taxon>Actinomycetota</taxon>
        <taxon>Actinomycetes</taxon>
        <taxon>Streptosporangiales</taxon>
        <taxon>Streptosporangiaceae</taxon>
        <taxon>Nonomuraea</taxon>
    </lineage>
</organism>
<accession>A0ABP6FCI0</accession>
<reference evidence="3" key="1">
    <citation type="journal article" date="2019" name="Int. J. Syst. Evol. Microbiol.">
        <title>The Global Catalogue of Microorganisms (GCM) 10K type strain sequencing project: providing services to taxonomists for standard genome sequencing and annotation.</title>
        <authorList>
            <consortium name="The Broad Institute Genomics Platform"/>
            <consortium name="The Broad Institute Genome Sequencing Center for Infectious Disease"/>
            <person name="Wu L."/>
            <person name="Ma J."/>
        </authorList>
    </citation>
    <scope>NUCLEOTIDE SEQUENCE [LARGE SCALE GENOMIC DNA]</scope>
    <source>
        <strain evidence="3">JCM 6835</strain>
    </source>
</reference>
<feature type="region of interest" description="Disordered" evidence="1">
    <location>
        <begin position="1"/>
        <end position="20"/>
    </location>
</feature>
<feature type="compositionally biased region" description="Low complexity" evidence="1">
    <location>
        <begin position="64"/>
        <end position="78"/>
    </location>
</feature>
<sequence length="140" mass="14158">MHPVTEGDVASGSPGDVEGVGIVDEGRVTVGGGQITSEPAGMACPAISVVVVRGGNACTMDSQRSSSSTAGSTRAGSSRIMASWPGCRSRARVPRLSMFEVVSCPASSSPATPTIVLAGQPVAGQTGTPRMVVQAWDAWR</sequence>
<gene>
    <name evidence="2" type="ORF">GCM10010412_076230</name>
</gene>
<evidence type="ECO:0000313" key="3">
    <source>
        <dbReference type="Proteomes" id="UP001501666"/>
    </source>
</evidence>
<comment type="caution">
    <text evidence="2">The sequence shown here is derived from an EMBL/GenBank/DDBJ whole genome shotgun (WGS) entry which is preliminary data.</text>
</comment>
<evidence type="ECO:0000256" key="1">
    <source>
        <dbReference type="SAM" id="MobiDB-lite"/>
    </source>
</evidence>
<protein>
    <submittedName>
        <fullName evidence="2">Uncharacterized protein</fullName>
    </submittedName>
</protein>